<protein>
    <submittedName>
        <fullName evidence="13">Transporter</fullName>
    </submittedName>
</protein>
<evidence type="ECO:0000256" key="10">
    <source>
        <dbReference type="ARBA" id="ARBA00023136"/>
    </source>
</evidence>
<evidence type="ECO:0000256" key="9">
    <source>
        <dbReference type="ARBA" id="ARBA00023065"/>
    </source>
</evidence>
<dbReference type="CDD" id="cd12834">
    <property type="entry name" value="ZntB_u1"/>
    <property type="match status" value="1"/>
</dbReference>
<dbReference type="EMBL" id="JAVXZY010000006">
    <property type="protein sequence ID" value="MDT9000583.1"/>
    <property type="molecule type" value="Genomic_DNA"/>
</dbReference>
<feature type="transmembrane region" description="Helical" evidence="12">
    <location>
        <begin position="283"/>
        <end position="305"/>
    </location>
</feature>
<keyword evidence="7" id="KW-0862">Zinc</keyword>
<keyword evidence="3" id="KW-0813">Transport</keyword>
<keyword evidence="8 12" id="KW-1133">Transmembrane helix</keyword>
<organism evidence="13 14">
    <name type="scientific">Roseateles aquae</name>
    <dbReference type="NCBI Taxonomy" id="3077235"/>
    <lineage>
        <taxon>Bacteria</taxon>
        <taxon>Pseudomonadati</taxon>
        <taxon>Pseudomonadota</taxon>
        <taxon>Betaproteobacteria</taxon>
        <taxon>Burkholderiales</taxon>
        <taxon>Sphaerotilaceae</taxon>
        <taxon>Roseateles</taxon>
    </lineage>
</organism>
<dbReference type="SUPFAM" id="SSF144083">
    <property type="entry name" value="Magnesium transport protein CorA, transmembrane region"/>
    <property type="match status" value="1"/>
</dbReference>
<dbReference type="InterPro" id="IPR045863">
    <property type="entry name" value="CorA_TM1_TM2"/>
</dbReference>
<evidence type="ECO:0000256" key="8">
    <source>
        <dbReference type="ARBA" id="ARBA00022989"/>
    </source>
</evidence>
<evidence type="ECO:0000256" key="6">
    <source>
        <dbReference type="ARBA" id="ARBA00022692"/>
    </source>
</evidence>
<keyword evidence="5" id="KW-0997">Cell inner membrane</keyword>
<keyword evidence="4" id="KW-1003">Cell membrane</keyword>
<dbReference type="Pfam" id="PF01544">
    <property type="entry name" value="CorA"/>
    <property type="match status" value="1"/>
</dbReference>
<evidence type="ECO:0000313" key="14">
    <source>
        <dbReference type="Proteomes" id="UP001246372"/>
    </source>
</evidence>
<name>A0ABU3PEQ9_9BURK</name>
<evidence type="ECO:0000256" key="11">
    <source>
        <dbReference type="SAM" id="Coils"/>
    </source>
</evidence>
<evidence type="ECO:0000256" key="2">
    <source>
        <dbReference type="ARBA" id="ARBA00009765"/>
    </source>
</evidence>
<dbReference type="InterPro" id="IPR002523">
    <property type="entry name" value="MgTranspt_CorA/ZnTranspt_ZntB"/>
</dbReference>
<dbReference type="SUPFAM" id="SSF143865">
    <property type="entry name" value="CorA soluble domain-like"/>
    <property type="match status" value="1"/>
</dbReference>
<keyword evidence="11" id="KW-0175">Coiled coil</keyword>
<sequence>MTAAAPRPAPPTSYGADEQGLICGYRFIDGAAGVEIDCAASLDSLASASGGNGFVWLHFNLAHAGALSWLHRHSELSEDFYQALREGSRSTRISRDGAAALQAVINDVTFDFSFDPEDVATLWLHLSERLVISARHHPLRSVDRLRAAVKRGDALPTPVALLEHLLSDQADELQHIVRSASDRIDDIEDEILARRQASHSAELARLRRLSVRLQRLLAPEPGALLRVMANPPGWVGAEDKERLRRVNEEFAVVLRDIASLQERIKLLQEEASAQVAEQNNRSLFILTMVTVMALPINLVAGLLGMNVGGIPLNEHPHGFWLVLLLILGFTGLLAWLAMRRLAPRRA</sequence>
<evidence type="ECO:0000256" key="3">
    <source>
        <dbReference type="ARBA" id="ARBA00022448"/>
    </source>
</evidence>
<keyword evidence="6 12" id="KW-0812">Transmembrane</keyword>
<dbReference type="Gene3D" id="3.30.460.20">
    <property type="entry name" value="CorA soluble domain-like"/>
    <property type="match status" value="1"/>
</dbReference>
<dbReference type="PANTHER" id="PTHR46494:SF3">
    <property type="entry name" value="ZINC TRANSPORT PROTEIN ZNTB"/>
    <property type="match status" value="1"/>
</dbReference>
<dbReference type="Proteomes" id="UP001246372">
    <property type="component" value="Unassembled WGS sequence"/>
</dbReference>
<comment type="similarity">
    <text evidence="2">Belongs to the CorA metal ion transporter (MIT) (TC 1.A.35) family.</text>
</comment>
<comment type="caution">
    <text evidence="13">The sequence shown here is derived from an EMBL/GenBank/DDBJ whole genome shotgun (WGS) entry which is preliminary data.</text>
</comment>
<feature type="transmembrane region" description="Helical" evidence="12">
    <location>
        <begin position="317"/>
        <end position="338"/>
    </location>
</feature>
<keyword evidence="10 12" id="KW-0472">Membrane</keyword>
<comment type="subcellular location">
    <subcellularLocation>
        <location evidence="1">Cell membrane</location>
        <topology evidence="1">Multi-pass membrane protein</topology>
    </subcellularLocation>
</comment>
<evidence type="ECO:0000256" key="5">
    <source>
        <dbReference type="ARBA" id="ARBA00022519"/>
    </source>
</evidence>
<evidence type="ECO:0000256" key="12">
    <source>
        <dbReference type="SAM" id="Phobius"/>
    </source>
</evidence>
<evidence type="ECO:0000313" key="13">
    <source>
        <dbReference type="EMBL" id="MDT9000583.1"/>
    </source>
</evidence>
<evidence type="ECO:0000256" key="7">
    <source>
        <dbReference type="ARBA" id="ARBA00022833"/>
    </source>
</evidence>
<feature type="coiled-coil region" evidence="11">
    <location>
        <begin position="243"/>
        <end position="277"/>
    </location>
</feature>
<dbReference type="InterPro" id="IPR045861">
    <property type="entry name" value="CorA_cytoplasmic_dom"/>
</dbReference>
<proteinExistence type="inferred from homology"/>
<keyword evidence="14" id="KW-1185">Reference proteome</keyword>
<accession>A0ABU3PEQ9</accession>
<dbReference type="Gene3D" id="1.20.58.340">
    <property type="entry name" value="Magnesium transport protein CorA, transmembrane region"/>
    <property type="match status" value="2"/>
</dbReference>
<keyword evidence="9" id="KW-0406">Ion transport</keyword>
<dbReference type="PANTHER" id="PTHR46494">
    <property type="entry name" value="CORA FAMILY METAL ION TRANSPORTER (EUROFUNG)"/>
    <property type="match status" value="1"/>
</dbReference>
<evidence type="ECO:0000256" key="4">
    <source>
        <dbReference type="ARBA" id="ARBA00022475"/>
    </source>
</evidence>
<reference evidence="13" key="1">
    <citation type="submission" date="2023-09" db="EMBL/GenBank/DDBJ databases">
        <title>Paucibacter sp. APW11 Genome sequencing and assembly.</title>
        <authorList>
            <person name="Kim I."/>
        </authorList>
    </citation>
    <scope>NUCLEOTIDE SEQUENCE</scope>
    <source>
        <strain evidence="13">APW11</strain>
    </source>
</reference>
<evidence type="ECO:0000256" key="1">
    <source>
        <dbReference type="ARBA" id="ARBA00004651"/>
    </source>
</evidence>
<dbReference type="RefSeq" id="WP_315651278.1">
    <property type="nucleotide sequence ID" value="NZ_JAVXZY010000006.1"/>
</dbReference>
<gene>
    <name evidence="13" type="ORF">RQP53_15015</name>
</gene>